<evidence type="ECO:0000256" key="1">
    <source>
        <dbReference type="SAM" id="MobiDB-lite"/>
    </source>
</evidence>
<dbReference type="Pfam" id="PF00069">
    <property type="entry name" value="Pkinase"/>
    <property type="match status" value="1"/>
</dbReference>
<comment type="caution">
    <text evidence="3">The sequence shown here is derived from an EMBL/GenBank/DDBJ whole genome shotgun (WGS) entry which is preliminary data.</text>
</comment>
<feature type="region of interest" description="Disordered" evidence="1">
    <location>
        <begin position="304"/>
        <end position="359"/>
    </location>
</feature>
<dbReference type="InterPro" id="IPR000719">
    <property type="entry name" value="Prot_kinase_dom"/>
</dbReference>
<dbReference type="InterPro" id="IPR008271">
    <property type="entry name" value="Ser/Thr_kinase_AS"/>
</dbReference>
<evidence type="ECO:0000313" key="3">
    <source>
        <dbReference type="EMBL" id="CAK0904194.1"/>
    </source>
</evidence>
<feature type="domain" description="Protein kinase" evidence="2">
    <location>
        <begin position="57"/>
        <end position="320"/>
    </location>
</feature>
<dbReference type="PROSITE" id="PS00108">
    <property type="entry name" value="PROTEIN_KINASE_ST"/>
    <property type="match status" value="1"/>
</dbReference>
<evidence type="ECO:0000259" key="2">
    <source>
        <dbReference type="PROSITE" id="PS50011"/>
    </source>
</evidence>
<accession>A0ABN9XXJ6</accession>
<dbReference type="InterPro" id="IPR011009">
    <property type="entry name" value="Kinase-like_dom_sf"/>
</dbReference>
<organism evidence="3 4">
    <name type="scientific">Prorocentrum cordatum</name>
    <dbReference type="NCBI Taxonomy" id="2364126"/>
    <lineage>
        <taxon>Eukaryota</taxon>
        <taxon>Sar</taxon>
        <taxon>Alveolata</taxon>
        <taxon>Dinophyceae</taxon>
        <taxon>Prorocentrales</taxon>
        <taxon>Prorocentraceae</taxon>
        <taxon>Prorocentrum</taxon>
    </lineage>
</organism>
<sequence>MAQGCEAQRRASPVKDMTGAPIWYVVFEALDGERTAVLDELSQLGCIRGNLERSYSPRDEIVFGRGANASVSRMYHRGLAQVVAVKKMNSMMELDAIERELATLLQVQLHPNVIGCHGIFWSVEEELPRFSLVLEAALAGDMLNQVLHVGVLTEPKAKPLFAGMMQGLAHLHDWDIVHRDIKAENILLVSEETGVRAVIADFGLATWLSDSVQMARRCGSPGYVAPEVCVGTPYGLNVDVFGAGVVLFFMLSKDMPFVSRDRDTAATMRKTVKCALHLHRPPFDAMSSRVRGMLRETICKSPDDRLSSERCFTPGCRAGAPRGRTARAPSGRRAPSTPQRLRRRPRQRLSPQDLRPRRQ</sequence>
<gene>
    <name evidence="3" type="ORF">PCOR1329_LOCUS80299</name>
</gene>
<reference evidence="3" key="1">
    <citation type="submission" date="2023-10" db="EMBL/GenBank/DDBJ databases">
        <authorList>
            <person name="Chen Y."/>
            <person name="Shah S."/>
            <person name="Dougan E. K."/>
            <person name="Thang M."/>
            <person name="Chan C."/>
        </authorList>
    </citation>
    <scope>NUCLEOTIDE SEQUENCE [LARGE SCALE GENOMIC DNA]</scope>
</reference>
<feature type="compositionally biased region" description="Low complexity" evidence="1">
    <location>
        <begin position="313"/>
        <end position="339"/>
    </location>
</feature>
<dbReference type="Gene3D" id="3.30.200.20">
    <property type="entry name" value="Phosphorylase Kinase, domain 1"/>
    <property type="match status" value="1"/>
</dbReference>
<protein>
    <recommendedName>
        <fullName evidence="2">Protein kinase domain-containing protein</fullName>
    </recommendedName>
</protein>
<dbReference type="Gene3D" id="1.10.510.10">
    <property type="entry name" value="Transferase(Phosphotransferase) domain 1"/>
    <property type="match status" value="1"/>
</dbReference>
<dbReference type="EMBL" id="CAUYUJ010021370">
    <property type="protein sequence ID" value="CAK0904194.1"/>
    <property type="molecule type" value="Genomic_DNA"/>
</dbReference>
<name>A0ABN9XXJ6_9DINO</name>
<dbReference type="SMART" id="SM00220">
    <property type="entry name" value="S_TKc"/>
    <property type="match status" value="1"/>
</dbReference>
<dbReference type="Proteomes" id="UP001189429">
    <property type="component" value="Unassembled WGS sequence"/>
</dbReference>
<proteinExistence type="predicted"/>
<dbReference type="PROSITE" id="PS50011">
    <property type="entry name" value="PROTEIN_KINASE_DOM"/>
    <property type="match status" value="1"/>
</dbReference>
<dbReference type="PANTHER" id="PTHR24347">
    <property type="entry name" value="SERINE/THREONINE-PROTEIN KINASE"/>
    <property type="match status" value="1"/>
</dbReference>
<evidence type="ECO:0000313" key="4">
    <source>
        <dbReference type="Proteomes" id="UP001189429"/>
    </source>
</evidence>
<keyword evidence="4" id="KW-1185">Reference proteome</keyword>
<dbReference type="SUPFAM" id="SSF56112">
    <property type="entry name" value="Protein kinase-like (PK-like)"/>
    <property type="match status" value="1"/>
</dbReference>